<dbReference type="Proteomes" id="UP000008068">
    <property type="component" value="Unassembled WGS sequence"/>
</dbReference>
<sequence length="15" mass="1735">MLSELYHCCIPNVGR</sequence>
<accession>G0MRI8</accession>
<name>G0MRI8_CAEBE</name>
<keyword evidence="2" id="KW-1185">Reference proteome</keyword>
<reference evidence="2" key="1">
    <citation type="submission" date="2011-07" db="EMBL/GenBank/DDBJ databases">
        <authorList>
            <consortium name="Caenorhabditis brenneri Sequencing and Analysis Consortium"/>
            <person name="Wilson R.K."/>
        </authorList>
    </citation>
    <scope>NUCLEOTIDE SEQUENCE [LARGE SCALE GENOMIC DNA]</scope>
    <source>
        <strain evidence="2">PB2801</strain>
    </source>
</reference>
<dbReference type="EMBL" id="GL379809">
    <property type="protein sequence ID" value="EGT42594.1"/>
    <property type="molecule type" value="Genomic_DNA"/>
</dbReference>
<gene>
    <name evidence="1" type="ORF">CAEBREN_13124</name>
</gene>
<organism evidence="2">
    <name type="scientific">Caenorhabditis brenneri</name>
    <name type="common">Nematode worm</name>
    <dbReference type="NCBI Taxonomy" id="135651"/>
    <lineage>
        <taxon>Eukaryota</taxon>
        <taxon>Metazoa</taxon>
        <taxon>Ecdysozoa</taxon>
        <taxon>Nematoda</taxon>
        <taxon>Chromadorea</taxon>
        <taxon>Rhabditida</taxon>
        <taxon>Rhabditina</taxon>
        <taxon>Rhabditomorpha</taxon>
        <taxon>Rhabditoidea</taxon>
        <taxon>Rhabditidae</taxon>
        <taxon>Peloderinae</taxon>
        <taxon>Caenorhabditis</taxon>
    </lineage>
</organism>
<proteinExistence type="predicted"/>
<dbReference type="InParanoid" id="G0MRI8"/>
<evidence type="ECO:0000313" key="1">
    <source>
        <dbReference type="EMBL" id="EGT42594.1"/>
    </source>
</evidence>
<feature type="non-terminal residue" evidence="1">
    <location>
        <position position="15"/>
    </location>
</feature>
<evidence type="ECO:0000313" key="2">
    <source>
        <dbReference type="Proteomes" id="UP000008068"/>
    </source>
</evidence>
<protein>
    <submittedName>
        <fullName evidence="1">Uncharacterized protein</fullName>
    </submittedName>
</protein>